<evidence type="ECO:0000256" key="3">
    <source>
        <dbReference type="ARBA" id="ARBA00022553"/>
    </source>
</evidence>
<dbReference type="SMART" id="SM00387">
    <property type="entry name" value="HATPase_c"/>
    <property type="match status" value="1"/>
</dbReference>
<dbReference type="InterPro" id="IPR036890">
    <property type="entry name" value="HATPase_C_sf"/>
</dbReference>
<keyword evidence="10" id="KW-1185">Reference proteome</keyword>
<evidence type="ECO:0000256" key="5">
    <source>
        <dbReference type="ARBA" id="ARBA00023012"/>
    </source>
</evidence>
<evidence type="ECO:0000256" key="6">
    <source>
        <dbReference type="SAM" id="Coils"/>
    </source>
</evidence>
<dbReference type="Proteomes" id="UP001384579">
    <property type="component" value="Unassembled WGS sequence"/>
</dbReference>
<name>A0ABU8YQK2_9CYAN</name>
<dbReference type="RefSeq" id="WP_340518626.1">
    <property type="nucleotide sequence ID" value="NZ_JBBLXS010000240.1"/>
</dbReference>
<dbReference type="SUPFAM" id="SSF55874">
    <property type="entry name" value="ATPase domain of HSP90 chaperone/DNA topoisomerase II/histidine kinase"/>
    <property type="match status" value="1"/>
</dbReference>
<dbReference type="Pfam" id="PF02518">
    <property type="entry name" value="HATPase_c"/>
    <property type="match status" value="1"/>
</dbReference>
<dbReference type="Gene3D" id="3.30.450.20">
    <property type="entry name" value="PAS domain"/>
    <property type="match status" value="3"/>
</dbReference>
<organism evidence="9 10">
    <name type="scientific">Microcoleus anatoxicus PTRS2</name>
    <dbReference type="NCBI Taxonomy" id="2705321"/>
    <lineage>
        <taxon>Bacteria</taxon>
        <taxon>Bacillati</taxon>
        <taxon>Cyanobacteriota</taxon>
        <taxon>Cyanophyceae</taxon>
        <taxon>Oscillatoriophycideae</taxon>
        <taxon>Oscillatoriales</taxon>
        <taxon>Microcoleaceae</taxon>
        <taxon>Microcoleus</taxon>
        <taxon>Microcoleus anatoxicus</taxon>
    </lineage>
</organism>
<dbReference type="PANTHER" id="PTHR43065">
    <property type="entry name" value="SENSOR HISTIDINE KINASE"/>
    <property type="match status" value="1"/>
</dbReference>
<dbReference type="SMART" id="SM00388">
    <property type="entry name" value="HisKA"/>
    <property type="match status" value="1"/>
</dbReference>
<dbReference type="InterPro" id="IPR003594">
    <property type="entry name" value="HATPase_dom"/>
</dbReference>
<evidence type="ECO:0000256" key="1">
    <source>
        <dbReference type="ARBA" id="ARBA00000085"/>
    </source>
</evidence>
<keyword evidence="6" id="KW-0175">Coiled coil</keyword>
<feature type="coiled-coil region" evidence="6">
    <location>
        <begin position="413"/>
        <end position="444"/>
    </location>
</feature>
<dbReference type="PROSITE" id="PS50109">
    <property type="entry name" value="HIS_KIN"/>
    <property type="match status" value="1"/>
</dbReference>
<evidence type="ECO:0000259" key="7">
    <source>
        <dbReference type="PROSITE" id="PS50109"/>
    </source>
</evidence>
<dbReference type="EC" id="2.7.13.3" evidence="2"/>
<evidence type="ECO:0000313" key="10">
    <source>
        <dbReference type="Proteomes" id="UP001384579"/>
    </source>
</evidence>
<keyword evidence="5" id="KW-0902">Two-component regulatory system</keyword>
<dbReference type="SMART" id="SM00091">
    <property type="entry name" value="PAS"/>
    <property type="match status" value="3"/>
</dbReference>
<dbReference type="CDD" id="cd00082">
    <property type="entry name" value="HisKA"/>
    <property type="match status" value="1"/>
</dbReference>
<dbReference type="SUPFAM" id="SSF55785">
    <property type="entry name" value="PYP-like sensor domain (PAS domain)"/>
    <property type="match status" value="3"/>
</dbReference>
<dbReference type="PRINTS" id="PR00344">
    <property type="entry name" value="BCTRLSENSOR"/>
</dbReference>
<dbReference type="InterPro" id="IPR000014">
    <property type="entry name" value="PAS"/>
</dbReference>
<evidence type="ECO:0000256" key="4">
    <source>
        <dbReference type="ARBA" id="ARBA00022777"/>
    </source>
</evidence>
<proteinExistence type="predicted"/>
<dbReference type="EMBL" id="JBBLXS010000240">
    <property type="protein sequence ID" value="MEK0186643.1"/>
    <property type="molecule type" value="Genomic_DNA"/>
</dbReference>
<protein>
    <recommendedName>
        <fullName evidence="2">histidine kinase</fullName>
        <ecNumber evidence="2">2.7.13.3</ecNumber>
    </recommendedName>
</protein>
<feature type="domain" description="Histidine kinase" evidence="7">
    <location>
        <begin position="463"/>
        <end position="735"/>
    </location>
</feature>
<dbReference type="SUPFAM" id="SSF47384">
    <property type="entry name" value="Homodimeric domain of signal transducing histidine kinase"/>
    <property type="match status" value="1"/>
</dbReference>
<dbReference type="Gene3D" id="1.10.287.130">
    <property type="match status" value="1"/>
</dbReference>
<dbReference type="PANTHER" id="PTHR43065:SF50">
    <property type="entry name" value="HISTIDINE KINASE"/>
    <property type="match status" value="1"/>
</dbReference>
<dbReference type="Pfam" id="PF13426">
    <property type="entry name" value="PAS_9"/>
    <property type="match status" value="1"/>
</dbReference>
<sequence length="736" mass="81548">MQTRPVKQKSQVLERYADRPTFVTHKLTEAAVSESKEQFRQFVEHSPDAVAMVDCEMRYLSVSPTWETACNLSAPHIIGQSHWELFPHLAQYWQQTIRAMLAGVLEYTEFVEAPSTLSIANKTGPGATGEAIKWAFKPWKNSDGAIGGLILSTSSLADRISSHHGDRPLPSEIQTDRLETAAHITKLAIDTCPDLVLFATSEGQICYANQAICRNLGYSQSEMQQLKVSDINPLLSLVDWQTHCSQIKAQNSLTFEALCQTKEGKSLPVEVKVNYFESDGEEYYCAIARDISDRKVAQLALLEAKEQLQAVLDAVPGLVSWVSSDLRYLGVNRHLAAAYQMPAEIFVGQKVGFLETSSKFNDLVYKFFASDDKTTSEEVTASVKGENKTYLIVAQKYQKNSMAVFVGLDITDRKQALSALQESEERLRQQAAKLEQMLLVLQRTQTQLIQTEKMSSLGQLVAGVAHEINNPVSFISGNVSHARGYIEELLQLVELYQKYYPSVVPEIQNYIEELDLDFLKKDLVKLLNSMQVGSERIRDVVRSLRLFSRTDEAEMKSADIHEGLDSTLLILQNRLQAKGGRTGISLVKEYGNLPRVHCYPGHLNQVFMHLLTNAIDAVETGVKNAEKSGIIKDHAYLSAHGSAGEILNPEIRIRTEMVGESEVAIAISDNGPGMTEEVLGCIFDPLFTTKPPGTSTGLGLSISRHLVVEKHGGKLEYVSEPGRGTEVIVKIAIGNG</sequence>
<feature type="domain" description="PAS" evidence="8">
    <location>
        <begin position="188"/>
        <end position="223"/>
    </location>
</feature>
<dbReference type="InterPro" id="IPR004358">
    <property type="entry name" value="Sig_transdc_His_kin-like_C"/>
</dbReference>
<keyword evidence="4" id="KW-0808">Transferase</keyword>
<comment type="catalytic activity">
    <reaction evidence="1">
        <text>ATP + protein L-histidine = ADP + protein N-phospho-L-histidine.</text>
        <dbReference type="EC" id="2.7.13.3"/>
    </reaction>
</comment>
<dbReference type="Gene3D" id="3.30.565.10">
    <property type="entry name" value="Histidine kinase-like ATPase, C-terminal domain"/>
    <property type="match status" value="1"/>
</dbReference>
<evidence type="ECO:0000256" key="2">
    <source>
        <dbReference type="ARBA" id="ARBA00012438"/>
    </source>
</evidence>
<dbReference type="Pfam" id="PF08448">
    <property type="entry name" value="PAS_4"/>
    <property type="match status" value="1"/>
</dbReference>
<reference evidence="9 10" key="1">
    <citation type="journal article" date="2020" name="Harmful Algae">
        <title>Molecular and morphological characterization of a novel dihydroanatoxin-a producing Microcoleus species (cyanobacteria) from the Russian River, California, USA.</title>
        <authorList>
            <person name="Conklin K.Y."/>
            <person name="Stancheva R."/>
            <person name="Otten T.G."/>
            <person name="Fadness R."/>
            <person name="Boyer G.L."/>
            <person name="Read B."/>
            <person name="Zhang X."/>
            <person name="Sheath R.G."/>
        </authorList>
    </citation>
    <scope>NUCLEOTIDE SEQUENCE [LARGE SCALE GENOMIC DNA]</scope>
    <source>
        <strain evidence="9 10">PTRS2</strain>
    </source>
</reference>
<dbReference type="InterPro" id="IPR003661">
    <property type="entry name" value="HisK_dim/P_dom"/>
</dbReference>
<dbReference type="NCBIfam" id="TIGR00229">
    <property type="entry name" value="sensory_box"/>
    <property type="match status" value="2"/>
</dbReference>
<comment type="caution">
    <text evidence="9">The sequence shown here is derived from an EMBL/GenBank/DDBJ whole genome shotgun (WGS) entry which is preliminary data.</text>
</comment>
<accession>A0ABU8YQK2</accession>
<dbReference type="PROSITE" id="PS50112">
    <property type="entry name" value="PAS"/>
    <property type="match status" value="1"/>
</dbReference>
<dbReference type="InterPro" id="IPR036097">
    <property type="entry name" value="HisK_dim/P_sf"/>
</dbReference>
<evidence type="ECO:0000313" key="9">
    <source>
        <dbReference type="EMBL" id="MEK0186643.1"/>
    </source>
</evidence>
<dbReference type="InterPro" id="IPR005467">
    <property type="entry name" value="His_kinase_dom"/>
</dbReference>
<keyword evidence="3" id="KW-0597">Phosphoprotein</keyword>
<keyword evidence="4" id="KW-0418">Kinase</keyword>
<dbReference type="InterPro" id="IPR013656">
    <property type="entry name" value="PAS_4"/>
</dbReference>
<dbReference type="CDD" id="cd00130">
    <property type="entry name" value="PAS"/>
    <property type="match status" value="1"/>
</dbReference>
<dbReference type="InterPro" id="IPR035965">
    <property type="entry name" value="PAS-like_dom_sf"/>
</dbReference>
<evidence type="ECO:0000259" key="8">
    <source>
        <dbReference type="PROSITE" id="PS50112"/>
    </source>
</evidence>
<gene>
    <name evidence="9" type="ORF">WMG39_17555</name>
</gene>